<dbReference type="PANTHER" id="PTHR37017:SF11">
    <property type="entry name" value="ESTERASE_LIPASE_THIOESTERASE DOMAIN-CONTAINING PROTEIN"/>
    <property type="match status" value="1"/>
</dbReference>
<dbReference type="OrthoDB" id="1263307at2759"/>
<accession>A0A9P4Q5X4</accession>
<dbReference type="AlphaFoldDB" id="A0A9P4Q5X4"/>
<evidence type="ECO:0000313" key="3">
    <source>
        <dbReference type="Proteomes" id="UP000799441"/>
    </source>
</evidence>
<dbReference type="SUPFAM" id="SSF53474">
    <property type="entry name" value="alpha/beta-Hydrolases"/>
    <property type="match status" value="1"/>
</dbReference>
<organism evidence="2 3">
    <name type="scientific">Polychaeton citri CBS 116435</name>
    <dbReference type="NCBI Taxonomy" id="1314669"/>
    <lineage>
        <taxon>Eukaryota</taxon>
        <taxon>Fungi</taxon>
        <taxon>Dikarya</taxon>
        <taxon>Ascomycota</taxon>
        <taxon>Pezizomycotina</taxon>
        <taxon>Dothideomycetes</taxon>
        <taxon>Dothideomycetidae</taxon>
        <taxon>Capnodiales</taxon>
        <taxon>Capnodiaceae</taxon>
        <taxon>Polychaeton</taxon>
    </lineage>
</organism>
<dbReference type="EMBL" id="MU003792">
    <property type="protein sequence ID" value="KAF2721172.1"/>
    <property type="molecule type" value="Genomic_DNA"/>
</dbReference>
<evidence type="ECO:0000259" key="1">
    <source>
        <dbReference type="Pfam" id="PF12697"/>
    </source>
</evidence>
<dbReference type="Pfam" id="PF12697">
    <property type="entry name" value="Abhydrolase_6"/>
    <property type="match status" value="1"/>
</dbReference>
<evidence type="ECO:0000313" key="2">
    <source>
        <dbReference type="EMBL" id="KAF2721172.1"/>
    </source>
</evidence>
<dbReference type="Gene3D" id="3.40.50.1820">
    <property type="entry name" value="alpha/beta hydrolase"/>
    <property type="match status" value="1"/>
</dbReference>
<keyword evidence="3" id="KW-1185">Reference proteome</keyword>
<dbReference type="InterPro" id="IPR029058">
    <property type="entry name" value="AB_hydrolase_fold"/>
</dbReference>
<dbReference type="InterPro" id="IPR052897">
    <property type="entry name" value="Sec-Metab_Biosynth_Hydrolase"/>
</dbReference>
<proteinExistence type="predicted"/>
<sequence>MAWPGLLGIDKGKVDQSMRGIASSMATIILVHDAFQTPAHFEGLSHELEENGCTVIRPQLPSSTFTYQAGAFGMDVETIYEAGRSELENGRSIVMVMSGYGAIPGPVAAEKLNAFSLDRPRAGLVLRLVFLSGVVLGEGQSYSDLVQMERHASEGGLVYPSILTCAVFPQEVNNIAVHTLQLHVEEVLYTRVESPGWTHIPCLYVICELDDVFDVLAQDACVAKMRKANRDVCVTRIKSGHVPHITSPAHVASLLGVASKLDSR</sequence>
<protein>
    <recommendedName>
        <fullName evidence="1">AB hydrolase-1 domain-containing protein</fullName>
    </recommendedName>
</protein>
<reference evidence="2" key="1">
    <citation type="journal article" date="2020" name="Stud. Mycol.">
        <title>101 Dothideomycetes genomes: a test case for predicting lifestyles and emergence of pathogens.</title>
        <authorList>
            <person name="Haridas S."/>
            <person name="Albert R."/>
            <person name="Binder M."/>
            <person name="Bloem J."/>
            <person name="Labutti K."/>
            <person name="Salamov A."/>
            <person name="Andreopoulos B."/>
            <person name="Baker S."/>
            <person name="Barry K."/>
            <person name="Bills G."/>
            <person name="Bluhm B."/>
            <person name="Cannon C."/>
            <person name="Castanera R."/>
            <person name="Culley D."/>
            <person name="Daum C."/>
            <person name="Ezra D."/>
            <person name="Gonzalez J."/>
            <person name="Henrissat B."/>
            <person name="Kuo A."/>
            <person name="Liang C."/>
            <person name="Lipzen A."/>
            <person name="Lutzoni F."/>
            <person name="Magnuson J."/>
            <person name="Mondo S."/>
            <person name="Nolan M."/>
            <person name="Ohm R."/>
            <person name="Pangilinan J."/>
            <person name="Park H.-J."/>
            <person name="Ramirez L."/>
            <person name="Alfaro M."/>
            <person name="Sun H."/>
            <person name="Tritt A."/>
            <person name="Yoshinaga Y."/>
            <person name="Zwiers L.-H."/>
            <person name="Turgeon B."/>
            <person name="Goodwin S."/>
            <person name="Spatafora J."/>
            <person name="Crous P."/>
            <person name="Grigoriev I."/>
        </authorList>
    </citation>
    <scope>NUCLEOTIDE SEQUENCE</scope>
    <source>
        <strain evidence="2">CBS 116435</strain>
    </source>
</reference>
<dbReference type="InterPro" id="IPR000073">
    <property type="entry name" value="AB_hydrolase_1"/>
</dbReference>
<gene>
    <name evidence="2" type="ORF">K431DRAFT_224796</name>
</gene>
<feature type="domain" description="AB hydrolase-1" evidence="1">
    <location>
        <begin position="28"/>
        <end position="249"/>
    </location>
</feature>
<comment type="caution">
    <text evidence="2">The sequence shown here is derived from an EMBL/GenBank/DDBJ whole genome shotgun (WGS) entry which is preliminary data.</text>
</comment>
<name>A0A9P4Q5X4_9PEZI</name>
<dbReference type="Proteomes" id="UP000799441">
    <property type="component" value="Unassembled WGS sequence"/>
</dbReference>
<dbReference type="PANTHER" id="PTHR37017">
    <property type="entry name" value="AB HYDROLASE-1 DOMAIN-CONTAINING PROTEIN-RELATED"/>
    <property type="match status" value="1"/>
</dbReference>